<keyword evidence="6" id="KW-0378">Hydrolase</keyword>
<dbReference type="InterPro" id="IPR036241">
    <property type="entry name" value="NSFL1C_SEP_dom_sf"/>
</dbReference>
<evidence type="ECO:0000259" key="11">
    <source>
        <dbReference type="PROSITE" id="PS51399"/>
    </source>
</evidence>
<evidence type="ECO:0000256" key="6">
    <source>
        <dbReference type="ARBA" id="ARBA00022801"/>
    </source>
</evidence>
<dbReference type="GO" id="GO:0000045">
    <property type="term" value="P:autophagosome assembly"/>
    <property type="evidence" value="ECO:0007669"/>
    <property type="project" value="TreeGrafter"/>
</dbReference>
<evidence type="ECO:0000256" key="4">
    <source>
        <dbReference type="ARBA" id="ARBA00022670"/>
    </source>
</evidence>
<dbReference type="PANTHER" id="PTHR23333:SF20">
    <property type="entry name" value="NSFL1 COFACTOR P47"/>
    <property type="match status" value="1"/>
</dbReference>
<protein>
    <recommendedName>
        <fullName evidence="3">ubiquitinyl hydrolase 1</fullName>
        <ecNumber evidence="3">3.4.19.12</ecNumber>
    </recommendedName>
</protein>
<dbReference type="GO" id="GO:0005634">
    <property type="term" value="C:nucleus"/>
    <property type="evidence" value="ECO:0007669"/>
    <property type="project" value="TreeGrafter"/>
</dbReference>
<dbReference type="EC" id="3.4.19.12" evidence="3"/>
<dbReference type="RefSeq" id="XP_028868632.1">
    <property type="nucleotide sequence ID" value="XM_029012799.1"/>
</dbReference>
<evidence type="ECO:0000256" key="2">
    <source>
        <dbReference type="ARBA" id="ARBA00009512"/>
    </source>
</evidence>
<dbReference type="SUPFAM" id="SSF54236">
    <property type="entry name" value="Ubiquitin-like"/>
    <property type="match status" value="1"/>
</dbReference>
<dbReference type="InterPro" id="IPR000529">
    <property type="entry name" value="Ribosomal_bS6"/>
</dbReference>
<dbReference type="SMART" id="SM00553">
    <property type="entry name" value="SEP"/>
    <property type="match status" value="1"/>
</dbReference>
<proteinExistence type="inferred from homology"/>
<dbReference type="GO" id="GO:0003735">
    <property type="term" value="F:structural constituent of ribosome"/>
    <property type="evidence" value="ECO:0007669"/>
    <property type="project" value="InterPro"/>
</dbReference>
<dbReference type="InterPro" id="IPR048857">
    <property type="entry name" value="OTU1_Ubl"/>
</dbReference>
<feature type="signal peptide" evidence="8">
    <location>
        <begin position="1"/>
        <end position="23"/>
    </location>
</feature>
<dbReference type="GO" id="GO:0007030">
    <property type="term" value="P:Golgi organization"/>
    <property type="evidence" value="ECO:0007669"/>
    <property type="project" value="TreeGrafter"/>
</dbReference>
<dbReference type="GO" id="GO:0006412">
    <property type="term" value="P:translation"/>
    <property type="evidence" value="ECO:0007669"/>
    <property type="project" value="InterPro"/>
</dbReference>
<keyword evidence="13" id="KW-1185">Reference proteome</keyword>
<dbReference type="EMBL" id="BDSA01000004">
    <property type="protein sequence ID" value="GBE62389.1"/>
    <property type="molecule type" value="Genomic_DNA"/>
</dbReference>
<keyword evidence="5" id="KW-0833">Ubl conjugation pathway</keyword>
<evidence type="ECO:0000256" key="7">
    <source>
        <dbReference type="ARBA" id="ARBA00022807"/>
    </source>
</evidence>
<organism evidence="12 13">
    <name type="scientific">Babesia ovata</name>
    <dbReference type="NCBI Taxonomy" id="189622"/>
    <lineage>
        <taxon>Eukaryota</taxon>
        <taxon>Sar</taxon>
        <taxon>Alveolata</taxon>
        <taxon>Apicomplexa</taxon>
        <taxon>Aconoidasida</taxon>
        <taxon>Piroplasmida</taxon>
        <taxon>Babesiidae</taxon>
        <taxon>Babesia</taxon>
    </lineage>
</organism>
<dbReference type="Gene3D" id="3.30.70.60">
    <property type="match status" value="1"/>
</dbReference>
<keyword evidence="8" id="KW-0732">Signal</keyword>
<accession>A0A2H6KHD9</accession>
<feature type="domain" description="SEP" evidence="11">
    <location>
        <begin position="234"/>
        <end position="297"/>
    </location>
</feature>
<feature type="domain" description="Ubiquitin-like" evidence="10">
    <location>
        <begin position="330"/>
        <end position="394"/>
    </location>
</feature>
<feature type="chain" id="PRO_5014173339" description="ubiquitinyl hydrolase 1" evidence="8">
    <location>
        <begin position="24"/>
        <end position="405"/>
    </location>
</feature>
<dbReference type="GO" id="GO:0005840">
    <property type="term" value="C:ribosome"/>
    <property type="evidence" value="ECO:0007669"/>
    <property type="project" value="InterPro"/>
</dbReference>
<dbReference type="AlphaFoldDB" id="A0A2H6KHD9"/>
<comment type="similarity">
    <text evidence="2">Belongs to the bacterial ribosomal protein bS6 family.</text>
</comment>
<dbReference type="GO" id="GO:0005829">
    <property type="term" value="C:cytosol"/>
    <property type="evidence" value="ECO:0007669"/>
    <property type="project" value="TreeGrafter"/>
</dbReference>
<dbReference type="PROSITE" id="PS50053">
    <property type="entry name" value="UBIQUITIN_2"/>
    <property type="match status" value="1"/>
</dbReference>
<dbReference type="GO" id="GO:0061025">
    <property type="term" value="P:membrane fusion"/>
    <property type="evidence" value="ECO:0007669"/>
    <property type="project" value="TreeGrafter"/>
</dbReference>
<dbReference type="VEuPathDB" id="PiroplasmaDB:BOVATA_038820"/>
<dbReference type="InterPro" id="IPR001012">
    <property type="entry name" value="UBX_dom"/>
</dbReference>
<dbReference type="InterPro" id="IPR012989">
    <property type="entry name" value="SEP_domain"/>
</dbReference>
<dbReference type="SUPFAM" id="SSF54995">
    <property type="entry name" value="Ribosomal protein S6"/>
    <property type="match status" value="1"/>
</dbReference>
<dbReference type="PANTHER" id="PTHR23333">
    <property type="entry name" value="UBX DOMAIN CONTAINING PROTEIN"/>
    <property type="match status" value="1"/>
</dbReference>
<dbReference type="InterPro" id="IPR014717">
    <property type="entry name" value="Transl_elong_EF1B/ribsomal_bS6"/>
</dbReference>
<keyword evidence="4" id="KW-0645">Protease</keyword>
<keyword evidence="7" id="KW-0788">Thiol protease</keyword>
<dbReference type="GO" id="GO:0043130">
    <property type="term" value="F:ubiquitin binding"/>
    <property type="evidence" value="ECO:0007669"/>
    <property type="project" value="TreeGrafter"/>
</dbReference>
<dbReference type="Pfam" id="PF01250">
    <property type="entry name" value="Ribosomal_S6"/>
    <property type="match status" value="1"/>
</dbReference>
<evidence type="ECO:0000256" key="5">
    <source>
        <dbReference type="ARBA" id="ARBA00022786"/>
    </source>
</evidence>
<dbReference type="InterPro" id="IPR035980">
    <property type="entry name" value="Ribosomal_bS6_sf"/>
</dbReference>
<dbReference type="GO" id="GO:0043161">
    <property type="term" value="P:proteasome-mediated ubiquitin-dependent protein catabolic process"/>
    <property type="evidence" value="ECO:0007669"/>
    <property type="project" value="TreeGrafter"/>
</dbReference>
<evidence type="ECO:0000313" key="12">
    <source>
        <dbReference type="EMBL" id="GBE62389.1"/>
    </source>
</evidence>
<dbReference type="Gene3D" id="3.30.420.210">
    <property type="entry name" value="SEP domain"/>
    <property type="match status" value="1"/>
</dbReference>
<dbReference type="SUPFAM" id="SSF102848">
    <property type="entry name" value="NSFL1 (p97 ATPase) cofactor p47, SEP domain"/>
    <property type="match status" value="1"/>
</dbReference>
<dbReference type="GO" id="GO:0019843">
    <property type="term" value="F:rRNA binding"/>
    <property type="evidence" value="ECO:0007669"/>
    <property type="project" value="InterPro"/>
</dbReference>
<dbReference type="GeneID" id="39876159"/>
<evidence type="ECO:0000259" key="10">
    <source>
        <dbReference type="PROSITE" id="PS50053"/>
    </source>
</evidence>
<evidence type="ECO:0000256" key="1">
    <source>
        <dbReference type="ARBA" id="ARBA00000707"/>
    </source>
</evidence>
<evidence type="ECO:0000259" key="9">
    <source>
        <dbReference type="PROSITE" id="PS50033"/>
    </source>
</evidence>
<evidence type="ECO:0000256" key="8">
    <source>
        <dbReference type="SAM" id="SignalP"/>
    </source>
</evidence>
<dbReference type="Pfam" id="PF21403">
    <property type="entry name" value="OTU1_UBXL"/>
    <property type="match status" value="1"/>
</dbReference>
<dbReference type="InterPro" id="IPR000626">
    <property type="entry name" value="Ubiquitin-like_dom"/>
</dbReference>
<dbReference type="PROSITE" id="PS51399">
    <property type="entry name" value="SEP"/>
    <property type="match status" value="1"/>
</dbReference>
<dbReference type="GO" id="GO:0031468">
    <property type="term" value="P:nuclear membrane reassembly"/>
    <property type="evidence" value="ECO:0007669"/>
    <property type="project" value="TreeGrafter"/>
</dbReference>
<dbReference type="OrthoDB" id="25887at2759"/>
<comment type="caution">
    <text evidence="12">The sequence shown here is derived from an EMBL/GenBank/DDBJ whole genome shotgun (WGS) entry which is preliminary data.</text>
</comment>
<comment type="catalytic activity">
    <reaction evidence="1">
        <text>Thiol-dependent hydrolysis of ester, thioester, amide, peptide and isopeptide bonds formed by the C-terminal Gly of ubiquitin (a 76-residue protein attached to proteins as an intracellular targeting signal).</text>
        <dbReference type="EC" id="3.4.19.12"/>
    </reaction>
</comment>
<dbReference type="PROSITE" id="PS50033">
    <property type="entry name" value="UBX"/>
    <property type="match status" value="1"/>
</dbReference>
<feature type="domain" description="UBX" evidence="9">
    <location>
        <begin position="325"/>
        <end position="402"/>
    </location>
</feature>
<evidence type="ECO:0000256" key="3">
    <source>
        <dbReference type="ARBA" id="ARBA00012759"/>
    </source>
</evidence>
<reference evidence="12 13" key="1">
    <citation type="journal article" date="2017" name="BMC Genomics">
        <title>Whole-genome assembly of Babesia ovata and comparative genomics between closely related pathogens.</title>
        <authorList>
            <person name="Yamagishi J."/>
            <person name="Asada M."/>
            <person name="Hakimi H."/>
            <person name="Tanaka T.Q."/>
            <person name="Sugimoto C."/>
            <person name="Kawazu S."/>
        </authorList>
    </citation>
    <scope>NUCLEOTIDE SEQUENCE [LARGE SCALE GENOMIC DNA]</scope>
    <source>
        <strain evidence="12 13">Miyake</strain>
    </source>
</reference>
<dbReference type="InterPro" id="IPR029071">
    <property type="entry name" value="Ubiquitin-like_domsf"/>
</dbReference>
<dbReference type="Pfam" id="PF08059">
    <property type="entry name" value="SEP"/>
    <property type="match status" value="1"/>
</dbReference>
<dbReference type="Gene3D" id="3.10.20.90">
    <property type="entry name" value="Phosphatidylinositol 3-kinase Catalytic Subunit, Chain A, domain 1"/>
    <property type="match status" value="1"/>
</dbReference>
<dbReference type="Proteomes" id="UP000236319">
    <property type="component" value="Unassembled WGS sequence"/>
</dbReference>
<gene>
    <name evidence="12" type="ORF">BOVATA_038820</name>
</gene>
<evidence type="ECO:0000313" key="13">
    <source>
        <dbReference type="Proteomes" id="UP000236319"/>
    </source>
</evidence>
<sequence length="405" mass="45747">MHWLIISSLFTVTLVEYTSEALAIDVSRGVAPCAFLNIDYISRNHYRTSIFQVGGRLTRELYKTLRRRIIQGSETTYKQRESTESHKITAFDGKLLGPKTCYNIYLALDNRPADEIKRRFQLIAQNLIKVGAEHTNVYYYGLKKLAQPLNKKHEACFISFELDIYPSLIQHIRKKLCQEEHVLRVLVLRDSQADKSRRGFIMSNIKSFGDYVEDRAEQSYSYAGGRNSALGVEEDGHTVHLYSGGFTVDDGPFRSLSEPENALFLSAVRNGVAPPEFQEHGKDVHVYLIDESHRTYSPPQSQSNLSTTKTTGAALPVQEICIGTNAGNVTTLRVKLFDHRQINLKVSPDITIGELRSIMSDKSGLSSSSFRLMYGFPPRELIANDSDTLKEKDLLGCAIFQHMII</sequence>
<name>A0A2H6KHD9_9APIC</name>